<feature type="compositionally biased region" description="Low complexity" evidence="10">
    <location>
        <begin position="1"/>
        <end position="13"/>
    </location>
</feature>
<proteinExistence type="inferred from homology"/>
<evidence type="ECO:0000256" key="4">
    <source>
        <dbReference type="ARBA" id="ARBA00022692"/>
    </source>
</evidence>
<feature type="compositionally biased region" description="Polar residues" evidence="10">
    <location>
        <begin position="71"/>
        <end position="91"/>
    </location>
</feature>
<evidence type="ECO:0000313" key="13">
    <source>
        <dbReference type="Proteomes" id="UP000317494"/>
    </source>
</evidence>
<comment type="function">
    <text evidence="9">Essential component of the TIM23 complex, a complex that mediates the translocation of transit peptide-containing proteins across the mitochondrial inner membrane.</text>
</comment>
<dbReference type="GO" id="GO:0005744">
    <property type="term" value="C:TIM23 mitochondrial import inner membrane translocase complex"/>
    <property type="evidence" value="ECO:0007669"/>
    <property type="project" value="UniProtKB-UniRule"/>
</dbReference>
<keyword evidence="6 9" id="KW-1133">Transmembrane helix</keyword>
<evidence type="ECO:0000256" key="6">
    <source>
        <dbReference type="ARBA" id="ARBA00022989"/>
    </source>
</evidence>
<comment type="caution">
    <text evidence="11">The sequence shown here is derived from an EMBL/GenBank/DDBJ whole genome shotgun (WGS) entry which is preliminary data.</text>
</comment>
<sequence length="277" mass="30659">MRPRPSSARALSRVAGPSLTDAHSQPFLPACFHSNSLPPHHRHRHRHRHHQCLPHKRHASTSPTFHLHNPASATTPNAPKSDTSATSSKNKPGTAKKKMSMKDLVSTDGLKWTDMTSAQKVVHSAKTASYTGVVAFGLSLFATLMFLLTSELFGSHTASAIFSDALEKIRDNQKVKDLVGEPIAGHGDHTGTRARRSKVINHVITEATDQAPRKMYVRFYIHGTKSHGTVHCNMVENPATDHRAKEMSDNKKGFFKSIWKSKPKKHEAAMLADEFDD</sequence>
<comment type="subunit">
    <text evidence="9">Component of the TIM23 complex.</text>
</comment>
<accession>A0A507CR21</accession>
<feature type="transmembrane region" description="Helical" evidence="9">
    <location>
        <begin position="128"/>
        <end position="148"/>
    </location>
</feature>
<reference evidence="13 14" key="1">
    <citation type="journal article" date="2019" name="Sci. Rep.">
        <title>Comparative genomics of chytrid fungi reveal insights into the obligate biotrophic and pathogenic lifestyle of Synchytrium endobioticum.</title>
        <authorList>
            <person name="van de Vossenberg B.T.L.H."/>
            <person name="Warris S."/>
            <person name="Nguyen H.D.T."/>
            <person name="van Gent-Pelzer M.P.E."/>
            <person name="Joly D.L."/>
            <person name="van de Geest H.C."/>
            <person name="Bonants P.J.M."/>
            <person name="Smith D.S."/>
            <person name="Levesque C.A."/>
            <person name="van der Lee T.A.J."/>
        </authorList>
    </citation>
    <scope>NUCLEOTIDE SEQUENCE [LARGE SCALE GENOMIC DNA]</scope>
    <source>
        <strain evidence="11 14">LEV6574</strain>
        <strain evidence="12 13">MB42</strain>
    </source>
</reference>
<keyword evidence="5" id="KW-0809">Transit peptide</keyword>
<dbReference type="GO" id="GO:0030150">
    <property type="term" value="P:protein import into mitochondrial matrix"/>
    <property type="evidence" value="ECO:0007669"/>
    <property type="project" value="UniProtKB-UniRule"/>
</dbReference>
<dbReference type="InterPro" id="IPR013261">
    <property type="entry name" value="Tim21"/>
</dbReference>
<gene>
    <name evidence="11" type="ORF">SeLEV6574_g06006</name>
    <name evidence="12" type="ORF">SeMB42_g01891</name>
</gene>
<dbReference type="Proteomes" id="UP000317494">
    <property type="component" value="Unassembled WGS sequence"/>
</dbReference>
<evidence type="ECO:0000256" key="8">
    <source>
        <dbReference type="ARBA" id="ARBA00023136"/>
    </source>
</evidence>
<organism evidence="11 14">
    <name type="scientific">Synchytrium endobioticum</name>
    <dbReference type="NCBI Taxonomy" id="286115"/>
    <lineage>
        <taxon>Eukaryota</taxon>
        <taxon>Fungi</taxon>
        <taxon>Fungi incertae sedis</taxon>
        <taxon>Chytridiomycota</taxon>
        <taxon>Chytridiomycota incertae sedis</taxon>
        <taxon>Chytridiomycetes</taxon>
        <taxon>Synchytriales</taxon>
        <taxon>Synchytriaceae</taxon>
        <taxon>Synchytrium</taxon>
    </lineage>
</organism>
<dbReference type="Gene3D" id="3.10.450.320">
    <property type="entry name" value="Mitochondrial import inner membrane translocase subunit Tim21"/>
    <property type="match status" value="1"/>
</dbReference>
<keyword evidence="4 9" id="KW-0812">Transmembrane</keyword>
<protein>
    <recommendedName>
        <fullName evidence="3 9">Mitochondrial import inner membrane translocase subunit Tim21</fullName>
    </recommendedName>
</protein>
<comment type="subcellular location">
    <subcellularLocation>
        <location evidence="9">Mitochondrion inner membrane</location>
        <topology evidence="9">Single-pass membrane protein</topology>
    </subcellularLocation>
    <subcellularLocation>
        <location evidence="1">Mitochondrion membrane</location>
        <topology evidence="1">Single-pass membrane protein</topology>
    </subcellularLocation>
</comment>
<evidence type="ECO:0000313" key="11">
    <source>
        <dbReference type="EMBL" id="TPX41612.1"/>
    </source>
</evidence>
<keyword evidence="8 9" id="KW-0472">Membrane</keyword>
<dbReference type="EMBL" id="QEAN01000053">
    <property type="protein sequence ID" value="TPX51519.1"/>
    <property type="molecule type" value="Genomic_DNA"/>
</dbReference>
<keyword evidence="9" id="KW-0653">Protein transport</keyword>
<keyword evidence="9" id="KW-0999">Mitochondrion inner membrane</keyword>
<feature type="region of interest" description="Disordered" evidence="10">
    <location>
        <begin position="1"/>
        <end position="21"/>
    </location>
</feature>
<dbReference type="AlphaFoldDB" id="A0A507CR21"/>
<dbReference type="EMBL" id="QEAM01000311">
    <property type="protein sequence ID" value="TPX41612.1"/>
    <property type="molecule type" value="Genomic_DNA"/>
</dbReference>
<evidence type="ECO:0000313" key="14">
    <source>
        <dbReference type="Proteomes" id="UP000320475"/>
    </source>
</evidence>
<keyword evidence="9" id="KW-0813">Transport</keyword>
<dbReference type="PANTHER" id="PTHR13032:SF6">
    <property type="entry name" value="MITOCHONDRIAL IMPORT INNER MEMBRANE TRANSLOCASE SUBUNIT TIM21"/>
    <property type="match status" value="1"/>
</dbReference>
<evidence type="ECO:0000256" key="9">
    <source>
        <dbReference type="RuleBase" id="RU367142"/>
    </source>
</evidence>
<dbReference type="STRING" id="286115.A0A507CR21"/>
<evidence type="ECO:0000256" key="7">
    <source>
        <dbReference type="ARBA" id="ARBA00023128"/>
    </source>
</evidence>
<dbReference type="OrthoDB" id="2160879at2759"/>
<keyword evidence="13" id="KW-1185">Reference proteome</keyword>
<dbReference type="InterPro" id="IPR038552">
    <property type="entry name" value="Tim21_IMS_sf"/>
</dbReference>
<evidence type="ECO:0000256" key="2">
    <source>
        <dbReference type="ARBA" id="ARBA00010867"/>
    </source>
</evidence>
<evidence type="ECO:0000256" key="10">
    <source>
        <dbReference type="SAM" id="MobiDB-lite"/>
    </source>
</evidence>
<feature type="region of interest" description="Disordered" evidence="10">
    <location>
        <begin position="38"/>
        <end position="102"/>
    </location>
</feature>
<evidence type="ECO:0000256" key="1">
    <source>
        <dbReference type="ARBA" id="ARBA00004304"/>
    </source>
</evidence>
<evidence type="ECO:0000256" key="5">
    <source>
        <dbReference type="ARBA" id="ARBA00022946"/>
    </source>
</evidence>
<dbReference type="VEuPathDB" id="FungiDB:SeMB42_g01891"/>
<evidence type="ECO:0000256" key="3">
    <source>
        <dbReference type="ARBA" id="ARBA00020726"/>
    </source>
</evidence>
<comment type="similarity">
    <text evidence="2 9">Belongs to the TIM21 family.</text>
</comment>
<dbReference type="Pfam" id="PF08294">
    <property type="entry name" value="TIM21"/>
    <property type="match status" value="1"/>
</dbReference>
<feature type="compositionally biased region" description="Basic residues" evidence="10">
    <location>
        <begin position="39"/>
        <end position="59"/>
    </location>
</feature>
<keyword evidence="7 9" id="KW-0496">Mitochondrion</keyword>
<dbReference type="PANTHER" id="PTHR13032">
    <property type="entry name" value="MITOCHONDRIAL IMPORT INNER MEMBRANE TRANSLOCASE SUBUNIT TIM21"/>
    <property type="match status" value="1"/>
</dbReference>
<name>A0A507CR21_9FUNG</name>
<keyword evidence="9" id="KW-0811">Translocation</keyword>
<dbReference type="Proteomes" id="UP000320475">
    <property type="component" value="Unassembled WGS sequence"/>
</dbReference>
<evidence type="ECO:0000313" key="12">
    <source>
        <dbReference type="EMBL" id="TPX51519.1"/>
    </source>
</evidence>